<evidence type="ECO:0000259" key="8">
    <source>
        <dbReference type="Pfam" id="PF20684"/>
    </source>
</evidence>
<dbReference type="GO" id="GO:0016020">
    <property type="term" value="C:membrane"/>
    <property type="evidence" value="ECO:0007669"/>
    <property type="project" value="UniProtKB-SubCell"/>
</dbReference>
<evidence type="ECO:0000256" key="7">
    <source>
        <dbReference type="SAM" id="Phobius"/>
    </source>
</evidence>
<feature type="region of interest" description="Disordered" evidence="6">
    <location>
        <begin position="288"/>
        <end position="314"/>
    </location>
</feature>
<dbReference type="EMBL" id="ML996085">
    <property type="protein sequence ID" value="KAF2153101.1"/>
    <property type="molecule type" value="Genomic_DNA"/>
</dbReference>
<comment type="caution">
    <text evidence="9">The sequence shown here is derived from an EMBL/GenBank/DDBJ whole genome shotgun (WGS) entry which is preliminary data.</text>
</comment>
<evidence type="ECO:0000256" key="3">
    <source>
        <dbReference type="ARBA" id="ARBA00022989"/>
    </source>
</evidence>
<evidence type="ECO:0000256" key="5">
    <source>
        <dbReference type="ARBA" id="ARBA00038359"/>
    </source>
</evidence>
<dbReference type="InterPro" id="IPR052337">
    <property type="entry name" value="SAT4-like"/>
</dbReference>
<feature type="transmembrane region" description="Helical" evidence="7">
    <location>
        <begin position="129"/>
        <end position="149"/>
    </location>
</feature>
<evidence type="ECO:0000313" key="9">
    <source>
        <dbReference type="EMBL" id="KAF2153101.1"/>
    </source>
</evidence>
<keyword evidence="3 7" id="KW-1133">Transmembrane helix</keyword>
<evidence type="ECO:0000256" key="1">
    <source>
        <dbReference type="ARBA" id="ARBA00004141"/>
    </source>
</evidence>
<feature type="transmembrane region" description="Helical" evidence="7">
    <location>
        <begin position="48"/>
        <end position="67"/>
    </location>
</feature>
<sequence length="328" mass="35770">MSAQHTSYGGDAPVMLGVTWTMAAIGTFLVLLRAYAARSYSGKPRWDFIWVVIGAIFGLACQVGITLQCLHGVGNHITNVSINDIWASLYLTFVGISLGLCGNTGAKLSIVALLLQITPREVHPKRRQVLWGIGIFCSVVNMIQIILVWTQCDPVNKVWDIILPGVCKTTKAANDFSYFQGATAVITDAFLALYPTTVVWDLKLSYRTKIGFCVLMAGGLLPAVAGIVRTIYSHRMLSSSDITWELVPFLMWSDTEMWFVIILGSVPPLRPLFERVILGRVNLSSRDRRSTNRRSTTMGNNGVAPRTGGSAEKTNGESAIVTVVSVAA</sequence>
<feature type="domain" description="Rhodopsin" evidence="8">
    <location>
        <begin position="33"/>
        <end position="275"/>
    </location>
</feature>
<feature type="transmembrane region" description="Helical" evidence="7">
    <location>
        <begin position="257"/>
        <end position="278"/>
    </location>
</feature>
<dbReference type="OrthoDB" id="3934549at2759"/>
<evidence type="ECO:0000313" key="10">
    <source>
        <dbReference type="Proteomes" id="UP000799439"/>
    </source>
</evidence>
<dbReference type="InterPro" id="IPR049326">
    <property type="entry name" value="Rhodopsin_dom_fungi"/>
</dbReference>
<feature type="transmembrane region" description="Helical" evidence="7">
    <location>
        <begin position="212"/>
        <end position="232"/>
    </location>
</feature>
<dbReference type="PANTHER" id="PTHR33048">
    <property type="entry name" value="PTH11-LIKE INTEGRAL MEMBRANE PROTEIN (AFU_ORTHOLOGUE AFUA_5G11245)"/>
    <property type="match status" value="1"/>
</dbReference>
<dbReference type="Pfam" id="PF20684">
    <property type="entry name" value="Fung_rhodopsin"/>
    <property type="match status" value="1"/>
</dbReference>
<name>A0A9P4MMU8_9PEZI</name>
<comment type="similarity">
    <text evidence="5">Belongs to the SAT4 family.</text>
</comment>
<evidence type="ECO:0000256" key="6">
    <source>
        <dbReference type="SAM" id="MobiDB-lite"/>
    </source>
</evidence>
<keyword evidence="4 7" id="KW-0472">Membrane</keyword>
<organism evidence="9 10">
    <name type="scientific">Myriangium duriaei CBS 260.36</name>
    <dbReference type="NCBI Taxonomy" id="1168546"/>
    <lineage>
        <taxon>Eukaryota</taxon>
        <taxon>Fungi</taxon>
        <taxon>Dikarya</taxon>
        <taxon>Ascomycota</taxon>
        <taxon>Pezizomycotina</taxon>
        <taxon>Dothideomycetes</taxon>
        <taxon>Dothideomycetidae</taxon>
        <taxon>Myriangiales</taxon>
        <taxon>Myriangiaceae</taxon>
        <taxon>Myriangium</taxon>
    </lineage>
</organism>
<accession>A0A9P4MMU8</accession>
<evidence type="ECO:0000256" key="2">
    <source>
        <dbReference type="ARBA" id="ARBA00022692"/>
    </source>
</evidence>
<dbReference type="AlphaFoldDB" id="A0A9P4MMU8"/>
<comment type="subcellular location">
    <subcellularLocation>
        <location evidence="1">Membrane</location>
        <topology evidence="1">Multi-pass membrane protein</topology>
    </subcellularLocation>
</comment>
<protein>
    <recommendedName>
        <fullName evidence="8">Rhodopsin domain-containing protein</fullName>
    </recommendedName>
</protein>
<feature type="transmembrane region" description="Helical" evidence="7">
    <location>
        <begin position="87"/>
        <end position="117"/>
    </location>
</feature>
<feature type="transmembrane region" description="Helical" evidence="7">
    <location>
        <begin position="178"/>
        <end position="200"/>
    </location>
</feature>
<gene>
    <name evidence="9" type="ORF">K461DRAFT_267742</name>
</gene>
<proteinExistence type="inferred from homology"/>
<evidence type="ECO:0000256" key="4">
    <source>
        <dbReference type="ARBA" id="ARBA00023136"/>
    </source>
</evidence>
<keyword evidence="2 7" id="KW-0812">Transmembrane</keyword>
<dbReference type="PANTHER" id="PTHR33048:SF165">
    <property type="entry name" value="INTEGRAL MEMBRANE PROTEIN"/>
    <property type="match status" value="1"/>
</dbReference>
<keyword evidence="10" id="KW-1185">Reference proteome</keyword>
<dbReference type="Proteomes" id="UP000799439">
    <property type="component" value="Unassembled WGS sequence"/>
</dbReference>
<reference evidence="9" key="1">
    <citation type="journal article" date="2020" name="Stud. Mycol.">
        <title>101 Dothideomycetes genomes: a test case for predicting lifestyles and emergence of pathogens.</title>
        <authorList>
            <person name="Haridas S."/>
            <person name="Albert R."/>
            <person name="Binder M."/>
            <person name="Bloem J."/>
            <person name="Labutti K."/>
            <person name="Salamov A."/>
            <person name="Andreopoulos B."/>
            <person name="Baker S."/>
            <person name="Barry K."/>
            <person name="Bills G."/>
            <person name="Bluhm B."/>
            <person name="Cannon C."/>
            <person name="Castanera R."/>
            <person name="Culley D."/>
            <person name="Daum C."/>
            <person name="Ezra D."/>
            <person name="Gonzalez J."/>
            <person name="Henrissat B."/>
            <person name="Kuo A."/>
            <person name="Liang C."/>
            <person name="Lipzen A."/>
            <person name="Lutzoni F."/>
            <person name="Magnuson J."/>
            <person name="Mondo S."/>
            <person name="Nolan M."/>
            <person name="Ohm R."/>
            <person name="Pangilinan J."/>
            <person name="Park H.-J."/>
            <person name="Ramirez L."/>
            <person name="Alfaro M."/>
            <person name="Sun H."/>
            <person name="Tritt A."/>
            <person name="Yoshinaga Y."/>
            <person name="Zwiers L.-H."/>
            <person name="Turgeon B."/>
            <person name="Goodwin S."/>
            <person name="Spatafora J."/>
            <person name="Crous P."/>
            <person name="Grigoriev I."/>
        </authorList>
    </citation>
    <scope>NUCLEOTIDE SEQUENCE</scope>
    <source>
        <strain evidence="9">CBS 260.36</strain>
    </source>
</reference>
<feature type="transmembrane region" description="Helical" evidence="7">
    <location>
        <begin position="12"/>
        <end position="36"/>
    </location>
</feature>